<dbReference type="PRINTS" id="PR00469">
    <property type="entry name" value="PNDRDTASEII"/>
</dbReference>
<evidence type="ECO:0000256" key="4">
    <source>
        <dbReference type="ARBA" id="ARBA00022630"/>
    </source>
</evidence>
<keyword evidence="9" id="KW-0411">Iron-sulfur</keyword>
<evidence type="ECO:0000313" key="12">
    <source>
        <dbReference type="EMBL" id="SFA89171.1"/>
    </source>
</evidence>
<dbReference type="OrthoDB" id="9772736at2"/>
<dbReference type="InterPro" id="IPR001155">
    <property type="entry name" value="OxRdtase_FMN_N"/>
</dbReference>
<evidence type="ECO:0000256" key="3">
    <source>
        <dbReference type="ARBA" id="ARBA00011048"/>
    </source>
</evidence>
<evidence type="ECO:0000313" key="13">
    <source>
        <dbReference type="Proteomes" id="UP000198838"/>
    </source>
</evidence>
<keyword evidence="13" id="KW-1185">Reference proteome</keyword>
<keyword evidence="6" id="KW-0479">Metal-binding</keyword>
<protein>
    <submittedName>
        <fullName evidence="12">2,4-dienoyl-CoA reductase</fullName>
    </submittedName>
</protein>
<evidence type="ECO:0000256" key="5">
    <source>
        <dbReference type="ARBA" id="ARBA00022643"/>
    </source>
</evidence>
<dbReference type="InterPro" id="IPR051793">
    <property type="entry name" value="NADH:flavin_oxidoreductase"/>
</dbReference>
<dbReference type="STRING" id="1120918.SAMN05216249_104130"/>
<evidence type="ECO:0000256" key="8">
    <source>
        <dbReference type="ARBA" id="ARBA00023004"/>
    </source>
</evidence>
<evidence type="ECO:0000259" key="11">
    <source>
        <dbReference type="Pfam" id="PF07992"/>
    </source>
</evidence>
<dbReference type="EMBL" id="FOJY01000004">
    <property type="protein sequence ID" value="SFA89171.1"/>
    <property type="molecule type" value="Genomic_DNA"/>
</dbReference>
<dbReference type="CDD" id="cd02803">
    <property type="entry name" value="OYE_like_FMN_family"/>
    <property type="match status" value="1"/>
</dbReference>
<dbReference type="InterPro" id="IPR036188">
    <property type="entry name" value="FAD/NAD-bd_sf"/>
</dbReference>
<evidence type="ECO:0000256" key="1">
    <source>
        <dbReference type="ARBA" id="ARBA00001917"/>
    </source>
</evidence>
<dbReference type="SUPFAM" id="SSF51905">
    <property type="entry name" value="FAD/NAD(P)-binding domain"/>
    <property type="match status" value="1"/>
</dbReference>
<evidence type="ECO:0000259" key="10">
    <source>
        <dbReference type="Pfam" id="PF00724"/>
    </source>
</evidence>
<dbReference type="Pfam" id="PF07992">
    <property type="entry name" value="Pyr_redox_2"/>
    <property type="match status" value="1"/>
</dbReference>
<dbReference type="RefSeq" id="WP_092870882.1">
    <property type="nucleotide sequence ID" value="NZ_FOJY01000004.1"/>
</dbReference>
<dbReference type="Proteomes" id="UP000198838">
    <property type="component" value="Unassembled WGS sequence"/>
</dbReference>
<dbReference type="PANTHER" id="PTHR42917">
    <property type="entry name" value="2,4-DIENOYL-COA REDUCTASE"/>
    <property type="match status" value="1"/>
</dbReference>
<dbReference type="Pfam" id="PF00724">
    <property type="entry name" value="Oxidored_FMN"/>
    <property type="match status" value="1"/>
</dbReference>
<dbReference type="Gene3D" id="3.40.50.720">
    <property type="entry name" value="NAD(P)-binding Rossmann-like Domain"/>
    <property type="match status" value="1"/>
</dbReference>
<dbReference type="AlphaFoldDB" id="A0A1I0WKM6"/>
<gene>
    <name evidence="12" type="ORF">SAMN05216249_104130</name>
</gene>
<dbReference type="PANTHER" id="PTHR42917:SF2">
    <property type="entry name" value="2,4-DIENOYL-COA REDUCTASE [(2E)-ENOYL-COA-PRODUCING]"/>
    <property type="match status" value="1"/>
</dbReference>
<keyword evidence="8" id="KW-0408">Iron</keyword>
<feature type="domain" description="FAD/NAD(P)-binding" evidence="11">
    <location>
        <begin position="388"/>
        <end position="618"/>
    </location>
</feature>
<sequence length="648" mass="71136">MFDALFSSVKIGTMTVDNRTVFTAMGNLLANGDGTVSDKDIAFYAERAKGGTGLIITECTAVDPKTGLGNQNEIVTGIDEVIPGLQKMADEIHKYGKKLCVQIYHPGRQGIAAINGGIMLAPSQTECQCVHQPTRAMTLEEVEDMVQKFVDAAVRVKKAGCDAVEVHGAHGYLITQFLSPYTNLRTDKYGGTREKRFQFLREIVEGIKKECGDFPLLVRLSANEYMETAGKPGEGITLEDTIYYCKELEKLGVDALDISSGNYETMNTAWEPSGFDQGWKNINPKTIKENVSIPVIATSVLRDPEYVNKLIEDGVIDLMGSARQFYADAYWANKAKEGNVKDIRKCISCLYCMETLMTGPNQKCNINVRGGAELEYPEPAKDGERRVVAIVGGGPAGMEAARILAKRDFKVVLFEEKDKLGGQLNYANKPPKKEKIDYLIDYQVNQLEKLGVEVRLNTKATPQSVKEINPYAVFVALGSLPVMPASISGLDGDNVYDPVEILTGKAKLQNQKVAVIGSGMTGIETAEFLKNQNNDIEIFEMADDIGPGLFFQNLIDVLSRLGNVAMHPKHQLLSINKDTATFKDTTTGKEEEYKADSFVVALGTKPDTGFVEEFKKEFDKVCVIGDAAKSGRIRQALETGYKAALELK</sequence>
<evidence type="ECO:0000256" key="6">
    <source>
        <dbReference type="ARBA" id="ARBA00022723"/>
    </source>
</evidence>
<dbReference type="GO" id="GO:0016491">
    <property type="term" value="F:oxidoreductase activity"/>
    <property type="evidence" value="ECO:0007669"/>
    <property type="project" value="UniProtKB-KW"/>
</dbReference>
<dbReference type="GO" id="GO:0010181">
    <property type="term" value="F:FMN binding"/>
    <property type="evidence" value="ECO:0007669"/>
    <property type="project" value="InterPro"/>
</dbReference>
<reference evidence="12 13" key="1">
    <citation type="submission" date="2016-10" db="EMBL/GenBank/DDBJ databases">
        <authorList>
            <person name="de Groot N.N."/>
        </authorList>
    </citation>
    <scope>NUCLEOTIDE SEQUENCE [LARGE SCALE GENOMIC DNA]</scope>
    <source>
        <strain evidence="12 13">DSM 5522</strain>
    </source>
</reference>
<evidence type="ECO:0000256" key="7">
    <source>
        <dbReference type="ARBA" id="ARBA00023002"/>
    </source>
</evidence>
<dbReference type="InterPro" id="IPR013785">
    <property type="entry name" value="Aldolase_TIM"/>
</dbReference>
<dbReference type="GO" id="GO:0051536">
    <property type="term" value="F:iron-sulfur cluster binding"/>
    <property type="evidence" value="ECO:0007669"/>
    <property type="project" value="UniProtKB-KW"/>
</dbReference>
<dbReference type="PRINTS" id="PR00368">
    <property type="entry name" value="FADPNR"/>
</dbReference>
<keyword evidence="7" id="KW-0560">Oxidoreductase</keyword>
<comment type="similarity">
    <text evidence="3">In the N-terminal section; belongs to the NADH:flavin oxidoreductase/NADH oxidase family.</text>
</comment>
<dbReference type="Gene3D" id="3.50.50.60">
    <property type="entry name" value="FAD/NAD(P)-binding domain"/>
    <property type="match status" value="1"/>
</dbReference>
<name>A0A1I0WKM6_9FIRM</name>
<accession>A0A1I0WKM6</accession>
<organism evidence="12 13">
    <name type="scientific">Acetitomaculum ruminis DSM 5522</name>
    <dbReference type="NCBI Taxonomy" id="1120918"/>
    <lineage>
        <taxon>Bacteria</taxon>
        <taxon>Bacillati</taxon>
        <taxon>Bacillota</taxon>
        <taxon>Clostridia</taxon>
        <taxon>Lachnospirales</taxon>
        <taxon>Lachnospiraceae</taxon>
        <taxon>Acetitomaculum</taxon>
    </lineage>
</organism>
<proteinExistence type="inferred from homology"/>
<dbReference type="InterPro" id="IPR023753">
    <property type="entry name" value="FAD/NAD-binding_dom"/>
</dbReference>
<comment type="cofactor">
    <cofactor evidence="2">
        <name>[4Fe-4S] cluster</name>
        <dbReference type="ChEBI" id="CHEBI:49883"/>
    </cofactor>
</comment>
<dbReference type="Gene3D" id="3.20.20.70">
    <property type="entry name" value="Aldolase class I"/>
    <property type="match status" value="1"/>
</dbReference>
<keyword evidence="5" id="KW-0288">FMN</keyword>
<keyword evidence="4" id="KW-0285">Flavoprotein</keyword>
<feature type="domain" description="NADH:flavin oxidoreductase/NADH oxidase N-terminal" evidence="10">
    <location>
        <begin position="5"/>
        <end position="339"/>
    </location>
</feature>
<dbReference type="GO" id="GO:0046872">
    <property type="term" value="F:metal ion binding"/>
    <property type="evidence" value="ECO:0007669"/>
    <property type="project" value="UniProtKB-KW"/>
</dbReference>
<evidence type="ECO:0000256" key="9">
    <source>
        <dbReference type="ARBA" id="ARBA00023014"/>
    </source>
</evidence>
<dbReference type="SUPFAM" id="SSF51395">
    <property type="entry name" value="FMN-linked oxidoreductases"/>
    <property type="match status" value="1"/>
</dbReference>
<comment type="cofactor">
    <cofactor evidence="1">
        <name>FMN</name>
        <dbReference type="ChEBI" id="CHEBI:58210"/>
    </cofactor>
</comment>
<evidence type="ECO:0000256" key="2">
    <source>
        <dbReference type="ARBA" id="ARBA00001966"/>
    </source>
</evidence>